<dbReference type="NCBIfam" id="TIGR00803">
    <property type="entry name" value="nst"/>
    <property type="match status" value="1"/>
</dbReference>
<feature type="transmembrane region" description="Helical" evidence="7">
    <location>
        <begin position="209"/>
        <end position="226"/>
    </location>
</feature>
<feature type="transmembrane region" description="Helical" evidence="7">
    <location>
        <begin position="238"/>
        <end position="257"/>
    </location>
</feature>
<feature type="transmembrane region" description="Helical" evidence="7">
    <location>
        <begin position="171"/>
        <end position="189"/>
    </location>
</feature>
<dbReference type="GO" id="GO:0000139">
    <property type="term" value="C:Golgi membrane"/>
    <property type="evidence" value="ECO:0007669"/>
    <property type="project" value="InterPro"/>
</dbReference>
<keyword evidence="3" id="KW-0762">Sugar transport</keyword>
<keyword evidence="3" id="KW-0813">Transport</keyword>
<evidence type="ECO:0000313" key="8">
    <source>
        <dbReference type="Proteomes" id="UP000515154"/>
    </source>
</evidence>
<feature type="transmembrane region" description="Helical" evidence="7">
    <location>
        <begin position="67"/>
        <end position="91"/>
    </location>
</feature>
<feature type="transmembrane region" description="Helical" evidence="7">
    <location>
        <begin position="328"/>
        <end position="344"/>
    </location>
</feature>
<feature type="transmembrane region" description="Helical" evidence="7">
    <location>
        <begin position="305"/>
        <end position="322"/>
    </location>
</feature>
<evidence type="ECO:0000256" key="1">
    <source>
        <dbReference type="ARBA" id="ARBA00004141"/>
    </source>
</evidence>
<keyword evidence="8" id="KW-1185">Reference proteome</keyword>
<reference evidence="9" key="1">
    <citation type="submission" date="2025-08" db="UniProtKB">
        <authorList>
            <consortium name="RefSeq"/>
        </authorList>
    </citation>
    <scope>IDENTIFICATION</scope>
</reference>
<evidence type="ECO:0000256" key="5">
    <source>
        <dbReference type="ARBA" id="ARBA00022989"/>
    </source>
</evidence>
<protein>
    <submittedName>
        <fullName evidence="9">UDP-N-acetylglucosamine transporter-like isoform X1</fullName>
    </submittedName>
</protein>
<dbReference type="Pfam" id="PF04142">
    <property type="entry name" value="Nuc_sug_transp"/>
    <property type="match status" value="1"/>
</dbReference>
<keyword evidence="6 7" id="KW-0472">Membrane</keyword>
<dbReference type="InterPro" id="IPR007271">
    <property type="entry name" value="Nuc_sug_transpt"/>
</dbReference>
<evidence type="ECO:0000256" key="6">
    <source>
        <dbReference type="ARBA" id="ARBA00023136"/>
    </source>
</evidence>
<organism evidence="8 9">
    <name type="scientific">Octopus sinensis</name>
    <name type="common">East Asian common octopus</name>
    <dbReference type="NCBI Taxonomy" id="2607531"/>
    <lineage>
        <taxon>Eukaryota</taxon>
        <taxon>Metazoa</taxon>
        <taxon>Spiralia</taxon>
        <taxon>Lophotrochozoa</taxon>
        <taxon>Mollusca</taxon>
        <taxon>Cephalopoda</taxon>
        <taxon>Coleoidea</taxon>
        <taxon>Octopodiformes</taxon>
        <taxon>Octopoda</taxon>
        <taxon>Incirrata</taxon>
        <taxon>Octopodidae</taxon>
        <taxon>Octopus</taxon>
    </lineage>
</organism>
<feature type="transmembrane region" description="Helical" evidence="7">
    <location>
        <begin position="37"/>
        <end position="61"/>
    </location>
</feature>
<dbReference type="RefSeq" id="XP_029649271.1">
    <property type="nucleotide sequence ID" value="XM_029793411.2"/>
</dbReference>
<keyword evidence="4 7" id="KW-0812">Transmembrane</keyword>
<evidence type="ECO:0000256" key="2">
    <source>
        <dbReference type="ARBA" id="ARBA00009976"/>
    </source>
</evidence>
<comment type="similarity">
    <text evidence="2">Belongs to the nucleotide-sugar transporter family. SLC35A subfamily.</text>
</comment>
<feature type="transmembrane region" description="Helical" evidence="7">
    <location>
        <begin position="103"/>
        <end position="126"/>
    </location>
</feature>
<dbReference type="InterPro" id="IPR037185">
    <property type="entry name" value="EmrE-like"/>
</dbReference>
<dbReference type="AlphaFoldDB" id="A0A6P7TJJ4"/>
<dbReference type="Proteomes" id="UP000515154">
    <property type="component" value="Linkage group LG21"/>
</dbReference>
<dbReference type="SUPFAM" id="SSF103481">
    <property type="entry name" value="Multidrug resistance efflux transporter EmrE"/>
    <property type="match status" value="1"/>
</dbReference>
<feature type="transmembrane region" description="Helical" evidence="7">
    <location>
        <begin position="277"/>
        <end position="298"/>
    </location>
</feature>
<evidence type="ECO:0000256" key="3">
    <source>
        <dbReference type="ARBA" id="ARBA00022597"/>
    </source>
</evidence>
<evidence type="ECO:0000256" key="4">
    <source>
        <dbReference type="ARBA" id="ARBA00022692"/>
    </source>
</evidence>
<evidence type="ECO:0000256" key="7">
    <source>
        <dbReference type="SAM" id="Phobius"/>
    </source>
</evidence>
<sequence>MANKEHQDSIMLKVEQGTHGKEPSKAMKDNKPTEKKLFMKVASLVAMTVLNSTVVLLMRYLRMRQGPLFISTTAVVMCEVFKLFISMLCVVVEERNLVRLPYIIYDSFFGSYIDTLKMMVPSFLYTLQNNLFFVAISNLDVATVQVLYQLRIFTTCLFAVIILGKEINRSQGIAIVMLFVGVCVVQLNLDTEQTHEHVEQQTQNNFLGVIAIVVSVFLSGFAGVYFEKVLKSTSKSVWIRNIQLASYGIFLGFIGIVTKDGATIAEKGFFFGYDNLVLLSLFIQAFAGLSIAVVFKYADNVLKSFASSMSIIISCVAAVIFFKTHLTPAFYCGTFFVICSLFLYNR</sequence>
<accession>A0A6P7TJJ4</accession>
<dbReference type="KEGG" id="osn:115222987"/>
<comment type="subcellular location">
    <subcellularLocation>
        <location evidence="1">Membrane</location>
        <topology evidence="1">Multi-pass membrane protein</topology>
    </subcellularLocation>
</comment>
<feature type="transmembrane region" description="Helical" evidence="7">
    <location>
        <begin position="146"/>
        <end position="164"/>
    </location>
</feature>
<keyword evidence="5 7" id="KW-1133">Transmembrane helix</keyword>
<proteinExistence type="inferred from homology"/>
<name>A0A6P7TJJ4_9MOLL</name>
<evidence type="ECO:0000313" key="9">
    <source>
        <dbReference type="RefSeq" id="XP_029649271.1"/>
    </source>
</evidence>
<dbReference type="GO" id="GO:0015165">
    <property type="term" value="F:pyrimidine nucleotide-sugar transmembrane transporter activity"/>
    <property type="evidence" value="ECO:0007669"/>
    <property type="project" value="InterPro"/>
</dbReference>
<dbReference type="PIRSF" id="PIRSF005799">
    <property type="entry name" value="UDP-gal_transpt"/>
    <property type="match status" value="1"/>
</dbReference>
<dbReference type="PANTHER" id="PTHR10231">
    <property type="entry name" value="NUCLEOTIDE-SUGAR TRANSMEMBRANE TRANSPORTER"/>
    <property type="match status" value="1"/>
</dbReference>
<gene>
    <name evidence="9" type="primary">LOC115222987</name>
</gene>